<dbReference type="AlphaFoldDB" id="A0AAW6BM76"/>
<feature type="coiled-coil region" evidence="1">
    <location>
        <begin position="4"/>
        <end position="35"/>
    </location>
</feature>
<reference evidence="2" key="1">
    <citation type="submission" date="2023-01" db="EMBL/GenBank/DDBJ databases">
        <title>Genome sequencing of Photorhabdus bodei 09-20.</title>
        <authorList>
            <person name="Kalindamar S."/>
            <person name="Kumru S."/>
        </authorList>
    </citation>
    <scope>NUCLEOTIDE SEQUENCE</scope>
    <source>
        <strain evidence="2">09-20</strain>
    </source>
</reference>
<dbReference type="RefSeq" id="WP_271867216.1">
    <property type="nucleotide sequence ID" value="NZ_JAQMFO010000031.1"/>
</dbReference>
<accession>A0AAW6BM76</accession>
<dbReference type="Pfam" id="PF19456">
    <property type="entry name" value="MobI"/>
    <property type="match status" value="1"/>
</dbReference>
<evidence type="ECO:0000313" key="2">
    <source>
        <dbReference type="EMBL" id="MDB6373846.1"/>
    </source>
</evidence>
<protein>
    <submittedName>
        <fullName evidence="2">Conjugative transfer protein MobI(A/C)</fullName>
    </submittedName>
</protein>
<dbReference type="EMBL" id="JAQMFO010000031">
    <property type="protein sequence ID" value="MDB6373846.1"/>
    <property type="molecule type" value="Genomic_DNA"/>
</dbReference>
<organism evidence="2 3">
    <name type="scientific">Photorhabdus bodei</name>
    <dbReference type="NCBI Taxonomy" id="2029681"/>
    <lineage>
        <taxon>Bacteria</taxon>
        <taxon>Pseudomonadati</taxon>
        <taxon>Pseudomonadota</taxon>
        <taxon>Gammaproteobacteria</taxon>
        <taxon>Enterobacterales</taxon>
        <taxon>Morganellaceae</taxon>
        <taxon>Photorhabdus</taxon>
    </lineage>
</organism>
<name>A0AAW6BM76_9GAMM</name>
<evidence type="ECO:0000256" key="1">
    <source>
        <dbReference type="SAM" id="Coils"/>
    </source>
</evidence>
<keyword evidence="1" id="KW-0175">Coiled coil</keyword>
<gene>
    <name evidence="2" type="primary">mobI</name>
    <name evidence="2" type="ORF">PH362_18415</name>
</gene>
<evidence type="ECO:0000313" key="3">
    <source>
        <dbReference type="Proteomes" id="UP001212996"/>
    </source>
</evidence>
<proteinExistence type="predicted"/>
<dbReference type="InterPro" id="IPR045809">
    <property type="entry name" value="MobI"/>
</dbReference>
<sequence length="144" mass="16622">MMDIEGYIKALENARDALDQAADKILDEATKLRSEYWSSATSGDEKARYSFNVVKQESTIRIRWARMTPFRKAGGDIYRVVPKYLTINKGETYPASKFKDAGPRELSLIVMYEAQLTTLRAELKKNRSIRQLISRRITENKKLL</sequence>
<dbReference type="Proteomes" id="UP001212996">
    <property type="component" value="Unassembled WGS sequence"/>
</dbReference>
<comment type="caution">
    <text evidence="2">The sequence shown here is derived from an EMBL/GenBank/DDBJ whole genome shotgun (WGS) entry which is preliminary data.</text>
</comment>